<evidence type="ECO:0000313" key="1">
    <source>
        <dbReference type="EMBL" id="CAG8813401.1"/>
    </source>
</evidence>
<feature type="non-terminal residue" evidence="1">
    <location>
        <position position="64"/>
    </location>
</feature>
<dbReference type="Proteomes" id="UP000789901">
    <property type="component" value="Unassembled WGS sequence"/>
</dbReference>
<reference evidence="1 2" key="1">
    <citation type="submission" date="2021-06" db="EMBL/GenBank/DDBJ databases">
        <authorList>
            <person name="Kallberg Y."/>
            <person name="Tangrot J."/>
            <person name="Rosling A."/>
        </authorList>
    </citation>
    <scope>NUCLEOTIDE SEQUENCE [LARGE SCALE GENOMIC DNA]</scope>
    <source>
        <strain evidence="1 2">120-4 pot B 10/14</strain>
    </source>
</reference>
<comment type="caution">
    <text evidence="1">The sequence shown here is derived from an EMBL/GenBank/DDBJ whole genome shotgun (WGS) entry which is preliminary data.</text>
</comment>
<evidence type="ECO:0000313" key="2">
    <source>
        <dbReference type="Proteomes" id="UP000789901"/>
    </source>
</evidence>
<organism evidence="1 2">
    <name type="scientific">Gigaspora margarita</name>
    <dbReference type="NCBI Taxonomy" id="4874"/>
    <lineage>
        <taxon>Eukaryota</taxon>
        <taxon>Fungi</taxon>
        <taxon>Fungi incertae sedis</taxon>
        <taxon>Mucoromycota</taxon>
        <taxon>Glomeromycotina</taxon>
        <taxon>Glomeromycetes</taxon>
        <taxon>Diversisporales</taxon>
        <taxon>Gigasporaceae</taxon>
        <taxon>Gigaspora</taxon>
    </lineage>
</organism>
<proteinExistence type="predicted"/>
<keyword evidence="2" id="KW-1185">Reference proteome</keyword>
<sequence length="64" mass="7006">MAEAIKDCLNQVITNWKLTEQVFCITTNNGTNVKKTIGLMNNITQSSCSVHTLQLSVIKGLKPA</sequence>
<protein>
    <submittedName>
        <fullName evidence="1">7236_t:CDS:1</fullName>
    </submittedName>
</protein>
<accession>A0ABN7W2Q3</accession>
<dbReference type="EMBL" id="CAJVQB010028995">
    <property type="protein sequence ID" value="CAG8813401.1"/>
    <property type="molecule type" value="Genomic_DNA"/>
</dbReference>
<name>A0ABN7W2Q3_GIGMA</name>
<gene>
    <name evidence="1" type="ORF">GMARGA_LOCUS25783</name>
</gene>